<protein>
    <recommendedName>
        <fullName evidence="4">DUF3570 domain-containing protein</fullName>
    </recommendedName>
</protein>
<proteinExistence type="predicted"/>
<dbReference type="RefSeq" id="WP_015363841.1">
    <property type="nucleotide sequence ID" value="NZ_QKZR01000005.1"/>
</dbReference>
<gene>
    <name evidence="2" type="ORF">LX97_02678</name>
</gene>
<feature type="chain" id="PRO_5046051314" description="DUF3570 domain-containing protein" evidence="1">
    <location>
        <begin position="21"/>
        <end position="343"/>
    </location>
</feature>
<keyword evidence="3" id="KW-1185">Reference proteome</keyword>
<evidence type="ECO:0000313" key="2">
    <source>
        <dbReference type="EMBL" id="PZX38098.1"/>
    </source>
</evidence>
<sequence>MHRKLLFIFLLITIVTCNHSAGQNETRGGFKDYYPISVRPDVSVGLGNNQYEQILIEASPVVYYGLYNDMRQALNRDTITTGDAVYFSFQPQFRIYDEESKPVKTPSYKILIGWQKIFKTNEDNFFTAGIESGHYSNGQAGSAFSTEFEDNSEESIAIYDSFTDNTDLAALLNRSTGNFSTNLTRLSLNYRINTFNDQNVPQKIHSFTTTYQLYHNKFIGVADFGGYNPRDIDIYGRHQFELGYEFTSHLKKMRYTISQQLNVTLGSHPSSDPYRSVTSAILYPRDNDLGIMAQFSFGRDDYNYRFLDSFPRFTIGFTWDWFTPFVVKPSQKQIHPESLKSVK</sequence>
<keyword evidence="1" id="KW-0732">Signal</keyword>
<evidence type="ECO:0000313" key="3">
    <source>
        <dbReference type="Proteomes" id="UP000248584"/>
    </source>
</evidence>
<comment type="caution">
    <text evidence="2">The sequence shown here is derived from an EMBL/GenBank/DDBJ whole genome shotgun (WGS) entry which is preliminary data.</text>
</comment>
<evidence type="ECO:0008006" key="4">
    <source>
        <dbReference type="Google" id="ProtNLM"/>
    </source>
</evidence>
<organism evidence="2 3">
    <name type="scientific">Nonlabens dokdonensis</name>
    <dbReference type="NCBI Taxonomy" id="328515"/>
    <lineage>
        <taxon>Bacteria</taxon>
        <taxon>Pseudomonadati</taxon>
        <taxon>Bacteroidota</taxon>
        <taxon>Flavobacteriia</taxon>
        <taxon>Flavobacteriales</taxon>
        <taxon>Flavobacteriaceae</taxon>
        <taxon>Nonlabens</taxon>
    </lineage>
</organism>
<name>A0ABX5PVA5_9FLAO</name>
<dbReference type="Proteomes" id="UP000248584">
    <property type="component" value="Unassembled WGS sequence"/>
</dbReference>
<accession>A0ABX5PVA5</accession>
<dbReference type="EMBL" id="QKZR01000005">
    <property type="protein sequence ID" value="PZX38098.1"/>
    <property type="molecule type" value="Genomic_DNA"/>
</dbReference>
<feature type="signal peptide" evidence="1">
    <location>
        <begin position="1"/>
        <end position="20"/>
    </location>
</feature>
<reference evidence="2 3" key="1">
    <citation type="submission" date="2018-06" db="EMBL/GenBank/DDBJ databases">
        <title>Genomic Encyclopedia of Archaeal and Bacterial Type Strains, Phase II (KMG-II): from individual species to whole genera.</title>
        <authorList>
            <person name="Goeker M."/>
        </authorList>
    </citation>
    <scope>NUCLEOTIDE SEQUENCE [LARGE SCALE GENOMIC DNA]</scope>
    <source>
        <strain evidence="2 3">DSM 17205</strain>
    </source>
</reference>
<evidence type="ECO:0000256" key="1">
    <source>
        <dbReference type="SAM" id="SignalP"/>
    </source>
</evidence>